<evidence type="ECO:0000256" key="1">
    <source>
        <dbReference type="PROSITE-ProRule" id="PRU00117"/>
    </source>
</evidence>
<dbReference type="InterPro" id="IPR004088">
    <property type="entry name" value="KH_dom_type_1"/>
</dbReference>
<keyword evidence="3" id="KW-1133">Transmembrane helix</keyword>
<dbReference type="RefSeq" id="XP_022311488.1">
    <property type="nucleotide sequence ID" value="XM_022455780.1"/>
</dbReference>
<dbReference type="GO" id="GO:0030719">
    <property type="term" value="P:P granule organization"/>
    <property type="evidence" value="ECO:0007669"/>
    <property type="project" value="TreeGrafter"/>
</dbReference>
<dbReference type="InterPro" id="IPR004087">
    <property type="entry name" value="KH_dom"/>
</dbReference>
<gene>
    <name evidence="6" type="primary">LOC111116779</name>
</gene>
<dbReference type="PANTHER" id="PTHR22948">
    <property type="entry name" value="TUDOR DOMAIN CONTAINING PROTEIN"/>
    <property type="match status" value="1"/>
</dbReference>
<dbReference type="InterPro" id="IPR035437">
    <property type="entry name" value="SNase_OB-fold_sf"/>
</dbReference>
<dbReference type="PROSITE" id="PS50304">
    <property type="entry name" value="TUDOR"/>
    <property type="match status" value="1"/>
</dbReference>
<keyword evidence="3" id="KW-0812">Transmembrane</keyword>
<dbReference type="Gene3D" id="3.30.1370.10">
    <property type="entry name" value="K Homology domain, type 1"/>
    <property type="match status" value="2"/>
</dbReference>
<dbReference type="GO" id="GO:0034587">
    <property type="term" value="P:piRNA processing"/>
    <property type="evidence" value="ECO:0007669"/>
    <property type="project" value="TreeGrafter"/>
</dbReference>
<dbReference type="PROSITE" id="PS50084">
    <property type="entry name" value="KH_TYPE_1"/>
    <property type="match status" value="2"/>
</dbReference>
<dbReference type="Gene3D" id="2.40.50.90">
    <property type="match status" value="1"/>
</dbReference>
<keyword evidence="5" id="KW-1185">Reference proteome</keyword>
<dbReference type="GO" id="GO:0005739">
    <property type="term" value="C:mitochondrion"/>
    <property type="evidence" value="ECO:0007669"/>
    <property type="project" value="UniProtKB-ARBA"/>
</dbReference>
<dbReference type="InterPro" id="IPR036612">
    <property type="entry name" value="KH_dom_type_1_sf"/>
</dbReference>
<evidence type="ECO:0000313" key="5">
    <source>
        <dbReference type="Proteomes" id="UP000694844"/>
    </source>
</evidence>
<dbReference type="GO" id="GO:0003723">
    <property type="term" value="F:RNA binding"/>
    <property type="evidence" value="ECO:0007669"/>
    <property type="project" value="UniProtKB-UniRule"/>
</dbReference>
<dbReference type="AlphaFoldDB" id="A0A8B8C6Z5"/>
<evidence type="ECO:0000313" key="6">
    <source>
        <dbReference type="RefSeq" id="XP_022311488.1"/>
    </source>
</evidence>
<dbReference type="Pfam" id="PF00013">
    <property type="entry name" value="KH_1"/>
    <property type="match status" value="2"/>
</dbReference>
<dbReference type="GO" id="GO:0043186">
    <property type="term" value="C:P granule"/>
    <property type="evidence" value="ECO:0007669"/>
    <property type="project" value="TreeGrafter"/>
</dbReference>
<sequence length="453" mass="51180">MKTLNKLLIAVGAAGLTSTVFVLYKLMTASEDDEEDEEEKQKIATSRQTVIELEVPAKAAGAIIGRQGANIKEIQKSTGTHINFKDDNRAKDKDGTRTMVIRGLAESAQKAEIIIRQFVANIPVVLTEVMFVHSSALGRIIGRNGETIRSISWASGAKVYIDRTRDEYRDVEREVQITGTQTQIDLAKTLILEKAEEEKVFRAKKSVMEANRDKRNKSVAGDHHSVKREEQPLNKTETVRGPPSVPVHRLSSWPEGRDFVEVYVSSVANPDTFFVQILTSMSLQLDEVVKEMSQYYCKEREEDLLERANLGDLVAAPFDQDQSWYRARVCGFRGDDPDQLDLFYLDYGDSCYLDIKKTRVLQPQFLELPFQAIECELANVCPKDGNVWEEAVVDRFEQMTYSAMWKVLMAKLVEIKTLSTGEKIHVVELVDTNGDRDMDIGRQLCEEGLAKLC</sequence>
<feature type="domain" description="Tudor" evidence="4">
    <location>
        <begin position="307"/>
        <end position="368"/>
    </location>
</feature>
<protein>
    <submittedName>
        <fullName evidence="6">Tudor and KH domain-containing protein-like</fullName>
    </submittedName>
</protein>
<dbReference type="PANTHER" id="PTHR22948:SF29">
    <property type="entry name" value="FI02030P-RELATED"/>
    <property type="match status" value="1"/>
</dbReference>
<dbReference type="InterPro" id="IPR050621">
    <property type="entry name" value="Tudor_domain_containing"/>
</dbReference>
<dbReference type="GO" id="GO:0007283">
    <property type="term" value="P:spermatogenesis"/>
    <property type="evidence" value="ECO:0007669"/>
    <property type="project" value="TreeGrafter"/>
</dbReference>
<feature type="region of interest" description="Disordered" evidence="2">
    <location>
        <begin position="212"/>
        <end position="247"/>
    </location>
</feature>
<keyword evidence="1" id="KW-0694">RNA-binding</keyword>
<dbReference type="KEGG" id="cvn:111116779"/>
<dbReference type="Proteomes" id="UP000694844">
    <property type="component" value="Chromosome 10"/>
</dbReference>
<name>A0A8B8C6Z5_CRAVI</name>
<evidence type="ECO:0000256" key="2">
    <source>
        <dbReference type="SAM" id="MobiDB-lite"/>
    </source>
</evidence>
<dbReference type="Gene3D" id="2.30.30.140">
    <property type="match status" value="1"/>
</dbReference>
<feature type="transmembrane region" description="Helical" evidence="3">
    <location>
        <begin position="7"/>
        <end position="27"/>
    </location>
</feature>
<reference evidence="6" key="1">
    <citation type="submission" date="2025-08" db="UniProtKB">
        <authorList>
            <consortium name="RefSeq"/>
        </authorList>
    </citation>
    <scope>IDENTIFICATION</scope>
    <source>
        <tissue evidence="6">Whole sample</tissue>
    </source>
</reference>
<dbReference type="InterPro" id="IPR002999">
    <property type="entry name" value="Tudor"/>
</dbReference>
<organism evidence="5 6">
    <name type="scientific">Crassostrea virginica</name>
    <name type="common">Eastern oyster</name>
    <dbReference type="NCBI Taxonomy" id="6565"/>
    <lineage>
        <taxon>Eukaryota</taxon>
        <taxon>Metazoa</taxon>
        <taxon>Spiralia</taxon>
        <taxon>Lophotrochozoa</taxon>
        <taxon>Mollusca</taxon>
        <taxon>Bivalvia</taxon>
        <taxon>Autobranchia</taxon>
        <taxon>Pteriomorphia</taxon>
        <taxon>Ostreida</taxon>
        <taxon>Ostreoidea</taxon>
        <taxon>Ostreidae</taxon>
        <taxon>Crassostrea</taxon>
    </lineage>
</organism>
<dbReference type="SUPFAM" id="SSF54791">
    <property type="entry name" value="Eukaryotic type KH-domain (KH-domain type I)"/>
    <property type="match status" value="2"/>
</dbReference>
<evidence type="ECO:0000256" key="3">
    <source>
        <dbReference type="SAM" id="Phobius"/>
    </source>
</evidence>
<dbReference type="SMART" id="SM00333">
    <property type="entry name" value="TUDOR"/>
    <property type="match status" value="1"/>
</dbReference>
<dbReference type="GeneID" id="111116779"/>
<feature type="compositionally biased region" description="Basic and acidic residues" evidence="2">
    <location>
        <begin position="220"/>
        <end position="232"/>
    </location>
</feature>
<evidence type="ECO:0000259" key="4">
    <source>
        <dbReference type="PROSITE" id="PS50304"/>
    </source>
</evidence>
<dbReference type="SMART" id="SM00322">
    <property type="entry name" value="KH"/>
    <property type="match status" value="2"/>
</dbReference>
<accession>A0A8B8C6Z5</accession>
<dbReference type="Pfam" id="PF00567">
    <property type="entry name" value="TUDOR"/>
    <property type="match status" value="1"/>
</dbReference>
<proteinExistence type="predicted"/>
<dbReference type="OrthoDB" id="9995375at2759"/>
<dbReference type="SUPFAM" id="SSF63748">
    <property type="entry name" value="Tudor/PWWP/MBT"/>
    <property type="match status" value="1"/>
</dbReference>
<keyword evidence="3" id="KW-0472">Membrane</keyword>